<evidence type="ECO:0000313" key="2">
    <source>
        <dbReference type="EMBL" id="MBB3205609.1"/>
    </source>
</evidence>
<feature type="region of interest" description="Disordered" evidence="1">
    <location>
        <begin position="189"/>
        <end position="230"/>
    </location>
</feature>
<feature type="compositionally biased region" description="Basic and acidic residues" evidence="1">
    <location>
        <begin position="209"/>
        <end position="219"/>
    </location>
</feature>
<dbReference type="EMBL" id="JACHXU010000004">
    <property type="protein sequence ID" value="MBB3205609.1"/>
    <property type="molecule type" value="Genomic_DNA"/>
</dbReference>
<feature type="compositionally biased region" description="Gly residues" evidence="1">
    <location>
        <begin position="191"/>
        <end position="204"/>
    </location>
</feature>
<comment type="caution">
    <text evidence="2">The sequence shown here is derived from an EMBL/GenBank/DDBJ whole genome shotgun (WGS) entry which is preliminary data.</text>
</comment>
<sequence length="521" mass="56818">MITPLINLRPPRIVVVLIAVAVVLFVTPVVGSAQDPSNPYPDGDPSGYGFDENGGGPPVDKDALPPANLTTGPTPMAVWQLVQPDWRPLRQEIDQLVAASKMPVPPRVEGPTLRNEAHVAFRYGHLPLAHELFFAHVALADEQALEDLKKLQFCAYFRRPVWALRWGVSIGLHGDTDVTSYSPIRIDGSSDGRGMGMDEFGGGMEDFDDPRGGGRRPGERPGQGPPDDMMMDEEMMMEEEMMMGYDDEFGRSGERGTAKVEASIPDPQVTDPAITERFDDLMGAVASTVAEGMRSRIEKGQFGHALTEVDPEAKDQGYMVGGESVPQAETRMWIPGVVYLGEGSIQEMSKAAVQANIELLLHFDVALKEVRGGTTQNLTRVKVLDCKNGKTVVLSGAMDSREVQRLQQTNRGTAESHLTEALEKFWSIIDSKIAVTPFPQLTPEVARRRVTGLLADSSLSPLRKLAEIRFLGVSGWLTEEEVEQAFDIAIGADGMTVLYGSPADAIEILRELALQNVSQSP</sequence>
<accession>A0A7W5DWS9</accession>
<organism evidence="2 3">
    <name type="scientific">Aporhodopirellula rubra</name>
    <dbReference type="NCBI Taxonomy" id="980271"/>
    <lineage>
        <taxon>Bacteria</taxon>
        <taxon>Pseudomonadati</taxon>
        <taxon>Planctomycetota</taxon>
        <taxon>Planctomycetia</taxon>
        <taxon>Pirellulales</taxon>
        <taxon>Pirellulaceae</taxon>
        <taxon>Aporhodopirellula</taxon>
    </lineage>
</organism>
<dbReference type="Proteomes" id="UP000536179">
    <property type="component" value="Unassembled WGS sequence"/>
</dbReference>
<proteinExistence type="predicted"/>
<protein>
    <submittedName>
        <fullName evidence="2">Uncharacterized protein</fullName>
    </submittedName>
</protein>
<name>A0A7W5DWS9_9BACT</name>
<dbReference type="AlphaFoldDB" id="A0A7W5DWS9"/>
<reference evidence="2 3" key="1">
    <citation type="submission" date="2020-08" db="EMBL/GenBank/DDBJ databases">
        <title>Genomic Encyclopedia of Type Strains, Phase III (KMG-III): the genomes of soil and plant-associated and newly described type strains.</title>
        <authorList>
            <person name="Whitman W."/>
        </authorList>
    </citation>
    <scope>NUCLEOTIDE SEQUENCE [LARGE SCALE GENOMIC DNA]</scope>
    <source>
        <strain evidence="2 3">CECT 8075</strain>
    </source>
</reference>
<evidence type="ECO:0000313" key="3">
    <source>
        <dbReference type="Proteomes" id="UP000536179"/>
    </source>
</evidence>
<keyword evidence="3" id="KW-1185">Reference proteome</keyword>
<evidence type="ECO:0000256" key="1">
    <source>
        <dbReference type="SAM" id="MobiDB-lite"/>
    </source>
</evidence>
<gene>
    <name evidence="2" type="ORF">FHS27_001413</name>
</gene>
<dbReference type="RefSeq" id="WP_221224926.1">
    <property type="nucleotide sequence ID" value="NZ_JACHXU010000004.1"/>
</dbReference>
<feature type="region of interest" description="Disordered" evidence="1">
    <location>
        <begin position="34"/>
        <end position="67"/>
    </location>
</feature>